<dbReference type="PROSITE" id="PS51257">
    <property type="entry name" value="PROKAR_LIPOPROTEIN"/>
    <property type="match status" value="1"/>
</dbReference>
<sequence>MKHMVLLFLFMCLLAAGCSPAQTYGDDTSAASTNAEQETTIPLSFEEVKVEQQVTLLDRGKIKQIVKEEQLDTVKLFSFLKVDEDDPLRLIGGIQIGDDLYEFGDVGALHYVDRLDIQTSSLFHKSVIKVEGLCGANCPFRYYITIEEEKPSIFLVLSEPVADIADLDEDGVEEIVTSYGSPDVFHTRIYTWRDNRIVSADVNKLTKAWSVLYTRPFFHVQEQSGIDSARKTYRYTAKGLALVTEK</sequence>
<accession>A0AA48MAL2</accession>
<name>A0AA48MAL2_9BACL</name>
<evidence type="ECO:0000313" key="2">
    <source>
        <dbReference type="EMBL" id="CAJ1004343.1"/>
    </source>
</evidence>
<dbReference type="AlphaFoldDB" id="A0AA48MAL2"/>
<dbReference type="EMBL" id="OY569118">
    <property type="protein sequence ID" value="CAJ1004343.1"/>
    <property type="molecule type" value="Genomic_DNA"/>
</dbReference>
<organism evidence="2 3">
    <name type="scientific">Brevibacillus aydinogluensis</name>
    <dbReference type="NCBI Taxonomy" id="927786"/>
    <lineage>
        <taxon>Bacteria</taxon>
        <taxon>Bacillati</taxon>
        <taxon>Bacillota</taxon>
        <taxon>Bacilli</taxon>
        <taxon>Bacillales</taxon>
        <taxon>Paenibacillaceae</taxon>
        <taxon>Brevibacillus</taxon>
    </lineage>
</organism>
<evidence type="ECO:0000313" key="3">
    <source>
        <dbReference type="Proteomes" id="UP001189619"/>
    </source>
</evidence>
<gene>
    <name evidence="2" type="ORF">BSPP4475_18795</name>
</gene>
<keyword evidence="1" id="KW-0732">Signal</keyword>
<feature type="signal peptide" evidence="1">
    <location>
        <begin position="1"/>
        <end position="21"/>
    </location>
</feature>
<keyword evidence="3" id="KW-1185">Reference proteome</keyword>
<dbReference type="KEGG" id="bayd:BSPP4475_18795"/>
<evidence type="ECO:0000256" key="1">
    <source>
        <dbReference type="SAM" id="SignalP"/>
    </source>
</evidence>
<reference evidence="2" key="1">
    <citation type="submission" date="2023-07" db="EMBL/GenBank/DDBJ databases">
        <authorList>
            <person name="Ivanov I."/>
            <person name="Teneva D."/>
            <person name="Stoikov I."/>
        </authorList>
    </citation>
    <scope>NUCLEOTIDE SEQUENCE</scope>
    <source>
        <strain evidence="2">4475</strain>
    </source>
</reference>
<dbReference type="RefSeq" id="WP_171566134.1">
    <property type="nucleotide sequence ID" value="NZ_JAUSVZ010000035.1"/>
</dbReference>
<dbReference type="Proteomes" id="UP001189619">
    <property type="component" value="Chromosome"/>
</dbReference>
<proteinExistence type="predicted"/>
<protein>
    <submittedName>
        <fullName evidence="2">VCBS repeat-containing protein</fullName>
    </submittedName>
</protein>
<feature type="chain" id="PRO_5041332976" evidence="1">
    <location>
        <begin position="22"/>
        <end position="246"/>
    </location>
</feature>